<sequence length="169" mass="18482">TEPTELLLTLDTTSATCISCNDGSIDLTVTDGTPPYTYLWSNDSITQDLVSLLPGVYSVTVTDANLCEAIDSIEVGYLSSINEIADNSEINIYPNPTDGFLYITYAKNIVPKYIRIYNIIGEMVVSIDNPKTSGINTIDMSGYAEGTYIVKILIDNKEVFRTVVLSTGR</sequence>
<gene>
    <name evidence="2" type="ORF">S06H3_27628</name>
</gene>
<dbReference type="InterPro" id="IPR025667">
    <property type="entry name" value="SprB_repeat"/>
</dbReference>
<feature type="domain" description="Secretion system C-terminal sorting" evidence="1">
    <location>
        <begin position="92"/>
        <end position="164"/>
    </location>
</feature>
<evidence type="ECO:0000259" key="1">
    <source>
        <dbReference type="Pfam" id="PF18962"/>
    </source>
</evidence>
<proteinExistence type="predicted"/>
<comment type="caution">
    <text evidence="2">The sequence shown here is derived from an EMBL/GenBank/DDBJ whole genome shotgun (WGS) entry which is preliminary data.</text>
</comment>
<name>X1NUU5_9ZZZZ</name>
<reference evidence="2" key="1">
    <citation type="journal article" date="2014" name="Front. Microbiol.">
        <title>High frequency of phylogenetically diverse reductive dehalogenase-homologous genes in deep subseafloor sedimentary metagenomes.</title>
        <authorList>
            <person name="Kawai M."/>
            <person name="Futagami T."/>
            <person name="Toyoda A."/>
            <person name="Takaki Y."/>
            <person name="Nishi S."/>
            <person name="Hori S."/>
            <person name="Arai W."/>
            <person name="Tsubouchi T."/>
            <person name="Morono Y."/>
            <person name="Uchiyama I."/>
            <person name="Ito T."/>
            <person name="Fujiyama A."/>
            <person name="Inagaki F."/>
            <person name="Takami H."/>
        </authorList>
    </citation>
    <scope>NUCLEOTIDE SEQUENCE</scope>
    <source>
        <strain evidence="2">Expedition CK06-06</strain>
    </source>
</reference>
<dbReference type="Gene3D" id="2.60.40.740">
    <property type="match status" value="1"/>
</dbReference>
<dbReference type="InterPro" id="IPR026444">
    <property type="entry name" value="Secre_tail"/>
</dbReference>
<organism evidence="2">
    <name type="scientific">marine sediment metagenome</name>
    <dbReference type="NCBI Taxonomy" id="412755"/>
    <lineage>
        <taxon>unclassified sequences</taxon>
        <taxon>metagenomes</taxon>
        <taxon>ecological metagenomes</taxon>
    </lineage>
</organism>
<dbReference type="AlphaFoldDB" id="X1NUU5"/>
<evidence type="ECO:0000313" key="2">
    <source>
        <dbReference type="EMBL" id="GAI22439.1"/>
    </source>
</evidence>
<dbReference type="EMBL" id="BARV01016045">
    <property type="protein sequence ID" value="GAI22439.1"/>
    <property type="molecule type" value="Genomic_DNA"/>
</dbReference>
<dbReference type="Pfam" id="PF18962">
    <property type="entry name" value="Por_Secre_tail"/>
    <property type="match status" value="1"/>
</dbReference>
<feature type="non-terminal residue" evidence="2">
    <location>
        <position position="1"/>
    </location>
</feature>
<dbReference type="NCBIfam" id="TIGR04183">
    <property type="entry name" value="Por_Secre_tail"/>
    <property type="match status" value="1"/>
</dbReference>
<dbReference type="Pfam" id="PF13573">
    <property type="entry name" value="SprB"/>
    <property type="match status" value="1"/>
</dbReference>
<protein>
    <recommendedName>
        <fullName evidence="1">Secretion system C-terminal sorting domain-containing protein</fullName>
    </recommendedName>
</protein>
<accession>X1NUU5</accession>